<evidence type="ECO:0000259" key="7">
    <source>
        <dbReference type="PROSITE" id="PS50850"/>
    </source>
</evidence>
<feature type="transmembrane region" description="Helical" evidence="6">
    <location>
        <begin position="200"/>
        <end position="226"/>
    </location>
</feature>
<dbReference type="RefSeq" id="WP_239676456.1">
    <property type="nucleotide sequence ID" value="NZ_CP070499.1"/>
</dbReference>
<evidence type="ECO:0000256" key="2">
    <source>
        <dbReference type="ARBA" id="ARBA00022475"/>
    </source>
</evidence>
<dbReference type="PANTHER" id="PTHR43124">
    <property type="entry name" value="PURINE EFFLUX PUMP PBUE"/>
    <property type="match status" value="1"/>
</dbReference>
<dbReference type="Pfam" id="PF07690">
    <property type="entry name" value="MFS_1"/>
    <property type="match status" value="1"/>
</dbReference>
<feature type="transmembrane region" description="Helical" evidence="6">
    <location>
        <begin position="294"/>
        <end position="314"/>
    </location>
</feature>
<reference evidence="8" key="1">
    <citation type="submission" date="2021-02" db="EMBL/GenBank/DDBJ databases">
        <title>Natrosporangium hydrolyticum gen. nov., sp. nov, a haloalkaliphilic actinobacterium from a soda solonchak soil.</title>
        <authorList>
            <person name="Sorokin D.Y."/>
            <person name="Khijniak T.V."/>
            <person name="Zakharycheva A.P."/>
            <person name="Boueva O.V."/>
            <person name="Ariskina E.V."/>
            <person name="Hahnke R.L."/>
            <person name="Bunk B."/>
            <person name="Sproer C."/>
            <person name="Schumann P."/>
            <person name="Evtushenko L.I."/>
            <person name="Kublanov I.V."/>
        </authorList>
    </citation>
    <scope>NUCLEOTIDE SEQUENCE</scope>
    <source>
        <strain evidence="8">DSM 106523</strain>
    </source>
</reference>
<feature type="transmembrane region" description="Helical" evidence="6">
    <location>
        <begin position="7"/>
        <end position="29"/>
    </location>
</feature>
<evidence type="ECO:0000256" key="4">
    <source>
        <dbReference type="ARBA" id="ARBA00022989"/>
    </source>
</evidence>
<evidence type="ECO:0000256" key="6">
    <source>
        <dbReference type="SAM" id="Phobius"/>
    </source>
</evidence>
<proteinExistence type="predicted"/>
<dbReference type="InterPro" id="IPR050189">
    <property type="entry name" value="MFS_Efflux_Transporters"/>
</dbReference>
<dbReference type="InterPro" id="IPR011701">
    <property type="entry name" value="MFS"/>
</dbReference>
<feature type="domain" description="Major facilitator superfamily (MFS) profile" evidence="7">
    <location>
        <begin position="6"/>
        <end position="382"/>
    </location>
</feature>
<dbReference type="KEGG" id="nhy:JQS43_22975"/>
<dbReference type="Proteomes" id="UP000662857">
    <property type="component" value="Chromosome"/>
</dbReference>
<feature type="transmembrane region" description="Helical" evidence="6">
    <location>
        <begin position="41"/>
        <end position="64"/>
    </location>
</feature>
<feature type="transmembrane region" description="Helical" evidence="6">
    <location>
        <begin position="238"/>
        <end position="257"/>
    </location>
</feature>
<keyword evidence="3 6" id="KW-0812">Transmembrane</keyword>
<dbReference type="SUPFAM" id="SSF103473">
    <property type="entry name" value="MFS general substrate transporter"/>
    <property type="match status" value="1"/>
</dbReference>
<dbReference type="PROSITE" id="PS50850">
    <property type="entry name" value="MFS"/>
    <property type="match status" value="1"/>
</dbReference>
<gene>
    <name evidence="8" type="ORF">JQS43_22975</name>
</gene>
<dbReference type="AlphaFoldDB" id="A0A895Y9A8"/>
<dbReference type="GO" id="GO:0005886">
    <property type="term" value="C:plasma membrane"/>
    <property type="evidence" value="ECO:0007669"/>
    <property type="project" value="UniProtKB-SubCell"/>
</dbReference>
<feature type="transmembrane region" description="Helical" evidence="6">
    <location>
        <begin position="335"/>
        <end position="355"/>
    </location>
</feature>
<feature type="transmembrane region" description="Helical" evidence="6">
    <location>
        <begin position="97"/>
        <end position="115"/>
    </location>
</feature>
<evidence type="ECO:0000313" key="8">
    <source>
        <dbReference type="EMBL" id="QSB14327.1"/>
    </source>
</evidence>
<protein>
    <submittedName>
        <fullName evidence="8">MFS transporter</fullName>
    </submittedName>
</protein>
<feature type="transmembrane region" description="Helical" evidence="6">
    <location>
        <begin position="361"/>
        <end position="378"/>
    </location>
</feature>
<feature type="transmembrane region" description="Helical" evidence="6">
    <location>
        <begin position="136"/>
        <end position="154"/>
    </location>
</feature>
<keyword evidence="4 6" id="KW-1133">Transmembrane helix</keyword>
<evidence type="ECO:0000256" key="5">
    <source>
        <dbReference type="ARBA" id="ARBA00023136"/>
    </source>
</evidence>
<dbReference type="PROSITE" id="PS51257">
    <property type="entry name" value="PROKAR_LIPOPROTEIN"/>
    <property type="match status" value="1"/>
</dbReference>
<keyword evidence="5 6" id="KW-0472">Membrane</keyword>
<evidence type="ECO:0000256" key="1">
    <source>
        <dbReference type="ARBA" id="ARBA00004651"/>
    </source>
</evidence>
<feature type="transmembrane region" description="Helical" evidence="6">
    <location>
        <begin position="269"/>
        <end position="288"/>
    </location>
</feature>
<feature type="transmembrane region" description="Helical" evidence="6">
    <location>
        <begin position="71"/>
        <end position="91"/>
    </location>
</feature>
<name>A0A895Y9A8_9ACTN</name>
<dbReference type="EMBL" id="CP070499">
    <property type="protein sequence ID" value="QSB14327.1"/>
    <property type="molecule type" value="Genomic_DNA"/>
</dbReference>
<organism evidence="8 9">
    <name type="scientific">Natronosporangium hydrolyticum</name>
    <dbReference type="NCBI Taxonomy" id="2811111"/>
    <lineage>
        <taxon>Bacteria</taxon>
        <taxon>Bacillati</taxon>
        <taxon>Actinomycetota</taxon>
        <taxon>Actinomycetes</taxon>
        <taxon>Micromonosporales</taxon>
        <taxon>Micromonosporaceae</taxon>
        <taxon>Natronosporangium</taxon>
    </lineage>
</organism>
<dbReference type="InterPro" id="IPR036259">
    <property type="entry name" value="MFS_trans_sf"/>
</dbReference>
<accession>A0A895Y9A8</accession>
<dbReference type="InterPro" id="IPR020846">
    <property type="entry name" value="MFS_dom"/>
</dbReference>
<keyword evidence="2" id="KW-1003">Cell membrane</keyword>
<dbReference type="PANTHER" id="PTHR43124:SF3">
    <property type="entry name" value="CHLORAMPHENICOL EFFLUX PUMP RV0191"/>
    <property type="match status" value="1"/>
</dbReference>
<evidence type="ECO:0000313" key="9">
    <source>
        <dbReference type="Proteomes" id="UP000662857"/>
    </source>
</evidence>
<keyword evidence="9" id="KW-1185">Reference proteome</keyword>
<evidence type="ECO:0000256" key="3">
    <source>
        <dbReference type="ARBA" id="ARBA00022692"/>
    </source>
</evidence>
<dbReference type="Gene3D" id="1.20.1250.20">
    <property type="entry name" value="MFS general substrate transporter like domains"/>
    <property type="match status" value="2"/>
</dbReference>
<sequence>MTPTRTAIAAVTTTIACVVPVFLVGGLAVQIGAELDFSPAGLGLAVSVYFGVSAVTSIPAGALVERYGATVTARSGVVLAVASLLAIAVAARSYPALVALLAAGGAANSLGQLAANTMLARVPARRQGLSFGIKQAAIPAATLLAGASVPVIALTIGWRWAFVIIAGAAAGALLLVPPARALPAAGARQSGGGAEAAPRATAALVVIGVAVALGAASAGALGVFLVDSSVSQGLTSPATAGLALTLGSLACLTGRVAGGWLADRRGAHGDVTTVAVLLAIGAVGLGLLAVPGQLALVIGVLLGFGFGWAFPGLVNFAVVQLHPHAPAAATSITQTGVYAGGCFGPLIFGAAAAAAGYPATWLGAGVAMLVASALILLGKRLLRSHRDRILVAAGSG</sequence>
<comment type="subcellular location">
    <subcellularLocation>
        <location evidence="1">Cell membrane</location>
        <topology evidence="1">Multi-pass membrane protein</topology>
    </subcellularLocation>
</comment>
<dbReference type="GO" id="GO:0022857">
    <property type="term" value="F:transmembrane transporter activity"/>
    <property type="evidence" value="ECO:0007669"/>
    <property type="project" value="InterPro"/>
</dbReference>
<feature type="transmembrane region" description="Helical" evidence="6">
    <location>
        <begin position="160"/>
        <end position="179"/>
    </location>
</feature>